<proteinExistence type="inferred from homology"/>
<dbReference type="SUPFAM" id="SSF53335">
    <property type="entry name" value="S-adenosyl-L-methionine-dependent methyltransferases"/>
    <property type="match status" value="1"/>
</dbReference>
<name>A0A1G7FFC6_9FLAO</name>
<protein>
    <submittedName>
        <fullName evidence="4">N-6 DNA Methylase</fullName>
    </submittedName>
</protein>
<dbReference type="InterPro" id="IPR003356">
    <property type="entry name" value="DNA_methylase_A-5"/>
</dbReference>
<dbReference type="InterPro" id="IPR029063">
    <property type="entry name" value="SAM-dependent_MTases_sf"/>
</dbReference>
<dbReference type="GO" id="GO:0003677">
    <property type="term" value="F:DNA binding"/>
    <property type="evidence" value="ECO:0007669"/>
    <property type="project" value="InterPro"/>
</dbReference>
<feature type="compositionally biased region" description="Polar residues" evidence="2">
    <location>
        <begin position="431"/>
        <end position="441"/>
    </location>
</feature>
<dbReference type="PRINTS" id="PR00507">
    <property type="entry name" value="N12N6MTFRASE"/>
</dbReference>
<dbReference type="OrthoDB" id="32195at2"/>
<sequence>MAYNKKVHLEQNIQALKVAFQLDKEKRPATDTEKETLRKYSGFGGLKFILNPANEDGDRRFWTKSDELYFEPTQRLYELIRINATDFDDYKAMTDSLKSSVLTSFYTPPEIIQVFSTVLEEQHFQYQKMLDPSAGTGNFIENLQRKDLSVTAFEKDLLTGKVLKYLYPSAQIKIKGFENIEERQNNSFDIISSNIPFGDIAVFDLSFSRSKDPAKQQASQNIHNYFFLKGLETLKDGGLLAYITSQGVLNSPKNRPIREAIIKQAHLVSAVRLPNNLFTDYAGTEVGSDLIILQKDSQKQTLSTEDLLFCDTIEHIEGYTINALFDNASQRIIHTESHLGTDLYGKPARIYLHENGVSGIARDLKEKLTLDFRYYKERIPLYLTDSFSHSQSATPTANEEVSVNPISAAVSSGPSVTTKQPVKDNAEKTNPAKNNISTFKTSKNRQTKKKQKSFFFFLSPSMLKLLQKWIGSAFM</sequence>
<dbReference type="Proteomes" id="UP000198517">
    <property type="component" value="Unassembled WGS sequence"/>
</dbReference>
<dbReference type="PANTHER" id="PTHR41313">
    <property type="entry name" value="ADENINE-SPECIFIC METHYLTRANSFERASE"/>
    <property type="match status" value="1"/>
</dbReference>
<dbReference type="STRING" id="1071918.SAMN05421544_12225"/>
<feature type="domain" description="DNA methylase adenine-specific" evidence="3">
    <location>
        <begin position="179"/>
        <end position="334"/>
    </location>
</feature>
<dbReference type="Gene3D" id="3.40.50.150">
    <property type="entry name" value="Vaccinia Virus protein VP39"/>
    <property type="match status" value="1"/>
</dbReference>
<evidence type="ECO:0000313" key="4">
    <source>
        <dbReference type="EMBL" id="SDE74578.1"/>
    </source>
</evidence>
<dbReference type="GO" id="GO:0032259">
    <property type="term" value="P:methylation"/>
    <property type="evidence" value="ECO:0007669"/>
    <property type="project" value="UniProtKB-KW"/>
</dbReference>
<feature type="region of interest" description="Disordered" evidence="2">
    <location>
        <begin position="409"/>
        <end position="445"/>
    </location>
</feature>
<organism evidence="4 5">
    <name type="scientific">Riemerella columbipharyngis</name>
    <dbReference type="NCBI Taxonomy" id="1071918"/>
    <lineage>
        <taxon>Bacteria</taxon>
        <taxon>Pseudomonadati</taxon>
        <taxon>Bacteroidota</taxon>
        <taxon>Flavobacteriia</taxon>
        <taxon>Flavobacteriales</taxon>
        <taxon>Weeksellaceae</taxon>
        <taxon>Riemerella</taxon>
    </lineage>
</organism>
<gene>
    <name evidence="4" type="ORF">SAMN05421544_12225</name>
</gene>
<keyword evidence="5" id="KW-1185">Reference proteome</keyword>
<dbReference type="InterPro" id="IPR052933">
    <property type="entry name" value="DNA_Protect_Modify"/>
</dbReference>
<dbReference type="AlphaFoldDB" id="A0A1G7FFC6"/>
<reference evidence="4 5" key="1">
    <citation type="submission" date="2016-10" db="EMBL/GenBank/DDBJ databases">
        <authorList>
            <person name="de Groot N.N."/>
        </authorList>
    </citation>
    <scope>NUCLEOTIDE SEQUENCE [LARGE SCALE GENOMIC DNA]</scope>
    <source>
        <strain evidence="4 5">DSM 24015</strain>
    </source>
</reference>
<keyword evidence="4" id="KW-0489">Methyltransferase</keyword>
<dbReference type="Pfam" id="PF02384">
    <property type="entry name" value="N6_Mtase"/>
    <property type="match status" value="1"/>
</dbReference>
<evidence type="ECO:0000256" key="1">
    <source>
        <dbReference type="ARBA" id="ARBA00006594"/>
    </source>
</evidence>
<dbReference type="GO" id="GO:0008170">
    <property type="term" value="F:N-methyltransferase activity"/>
    <property type="evidence" value="ECO:0007669"/>
    <property type="project" value="InterPro"/>
</dbReference>
<dbReference type="EMBL" id="FNAS01000022">
    <property type="protein sequence ID" value="SDE74578.1"/>
    <property type="molecule type" value="Genomic_DNA"/>
</dbReference>
<evidence type="ECO:0000313" key="5">
    <source>
        <dbReference type="Proteomes" id="UP000198517"/>
    </source>
</evidence>
<dbReference type="RefSeq" id="WP_092737888.1">
    <property type="nucleotide sequence ID" value="NZ_FNAS01000022.1"/>
</dbReference>
<keyword evidence="4" id="KW-0808">Transferase</keyword>
<evidence type="ECO:0000259" key="3">
    <source>
        <dbReference type="Pfam" id="PF02384"/>
    </source>
</evidence>
<comment type="similarity">
    <text evidence="1">Belongs to the N(4)/N(6)-methyltransferase family.</text>
</comment>
<accession>A0A1G7FFC6</accession>
<feature type="compositionally biased region" description="Polar residues" evidence="2">
    <location>
        <begin position="409"/>
        <end position="420"/>
    </location>
</feature>
<dbReference type="PANTHER" id="PTHR41313:SF1">
    <property type="entry name" value="DNA METHYLASE ADENINE-SPECIFIC DOMAIN-CONTAINING PROTEIN"/>
    <property type="match status" value="1"/>
</dbReference>
<evidence type="ECO:0000256" key="2">
    <source>
        <dbReference type="SAM" id="MobiDB-lite"/>
    </source>
</evidence>